<dbReference type="RefSeq" id="XP_018289833.1">
    <property type="nucleotide sequence ID" value="XM_018442702.1"/>
</dbReference>
<keyword evidence="2" id="KW-1185">Reference proteome</keyword>
<gene>
    <name evidence="1" type="ORF">PHYBLDRAFT_72722</name>
</gene>
<dbReference type="GeneID" id="29003608"/>
<dbReference type="AlphaFoldDB" id="A0A162U2F3"/>
<name>A0A162U2F3_PHYB8</name>
<dbReference type="EMBL" id="KV440985">
    <property type="protein sequence ID" value="OAD71793.1"/>
    <property type="molecule type" value="Genomic_DNA"/>
</dbReference>
<proteinExistence type="predicted"/>
<reference evidence="2" key="1">
    <citation type="submission" date="2015-06" db="EMBL/GenBank/DDBJ databases">
        <title>Expansion of signal transduction pathways in fungi by whole-genome duplication.</title>
        <authorList>
            <consortium name="DOE Joint Genome Institute"/>
            <person name="Corrochano L.M."/>
            <person name="Kuo A."/>
            <person name="Marcet-Houben M."/>
            <person name="Polaino S."/>
            <person name="Salamov A."/>
            <person name="Villalobos J.M."/>
            <person name="Alvarez M.I."/>
            <person name="Avalos J."/>
            <person name="Benito E.P."/>
            <person name="Benoit I."/>
            <person name="Burger G."/>
            <person name="Camino L.P."/>
            <person name="Canovas D."/>
            <person name="Cerda-Olmedo E."/>
            <person name="Cheng J.-F."/>
            <person name="Dominguez A."/>
            <person name="Elias M."/>
            <person name="Eslava A.P."/>
            <person name="Glaser F."/>
            <person name="Grimwood J."/>
            <person name="Gutierrez G."/>
            <person name="Heitman J."/>
            <person name="Henrissat B."/>
            <person name="Iturriaga E.A."/>
            <person name="Lang B.F."/>
            <person name="Lavin J.L."/>
            <person name="Lee S."/>
            <person name="Li W."/>
            <person name="Lindquist E."/>
            <person name="Lopez-Garcia S."/>
            <person name="Luque E.M."/>
            <person name="Marcos A.T."/>
            <person name="Martin J."/>
            <person name="McCluskey K."/>
            <person name="Medina H.R."/>
            <person name="Miralles-Duran A."/>
            <person name="Miyazaki A."/>
            <person name="Munoz-Torres E."/>
            <person name="Oguiza J.A."/>
            <person name="Ohm R."/>
            <person name="Olmedo M."/>
            <person name="Orejas M."/>
            <person name="Ortiz-Castellanos L."/>
            <person name="Pisabarro A.G."/>
            <person name="Rodriguez-Romero J."/>
            <person name="Ruiz-Herrera J."/>
            <person name="Ruiz-Vazquez R."/>
            <person name="Sanz C."/>
            <person name="Schackwitz W."/>
            <person name="Schmutz J."/>
            <person name="Shahriari M."/>
            <person name="Shelest E."/>
            <person name="Silva-Franco F."/>
            <person name="Soanes D."/>
            <person name="Syed K."/>
            <person name="Tagua V.G."/>
            <person name="Talbot N.J."/>
            <person name="Thon M."/>
            <person name="De vries R.P."/>
            <person name="Wiebenga A."/>
            <person name="Yadav J.S."/>
            <person name="Braun E.L."/>
            <person name="Baker S."/>
            <person name="Garre V."/>
            <person name="Horwitz B."/>
            <person name="Torres-Martinez S."/>
            <person name="Idnurm A."/>
            <person name="Herrera-Estrella A."/>
            <person name="Gabaldon T."/>
            <person name="Grigoriev I.V."/>
        </authorList>
    </citation>
    <scope>NUCLEOTIDE SEQUENCE [LARGE SCALE GENOMIC DNA]</scope>
    <source>
        <strain evidence="2">NRRL 1555(-)</strain>
    </source>
</reference>
<accession>A0A162U2F3</accession>
<sequence length="101" mass="11464">MMSEDLGIEIICDELAVHPLVKDLGSHSSWGSIPAMVRKQMCAKHVTLMNDAGIDLTKCHENRASASRVSHLRRDRYRILQSQSNEISCYKNLEYNVVYGQ</sequence>
<dbReference type="InParanoid" id="A0A162U2F3"/>
<protein>
    <submittedName>
        <fullName evidence="1">Uncharacterized protein</fullName>
    </submittedName>
</protein>
<evidence type="ECO:0000313" key="1">
    <source>
        <dbReference type="EMBL" id="OAD71793.1"/>
    </source>
</evidence>
<organism evidence="1 2">
    <name type="scientific">Phycomyces blakesleeanus (strain ATCC 8743b / DSM 1359 / FGSC 10004 / NBRC 33097 / NRRL 1555)</name>
    <dbReference type="NCBI Taxonomy" id="763407"/>
    <lineage>
        <taxon>Eukaryota</taxon>
        <taxon>Fungi</taxon>
        <taxon>Fungi incertae sedis</taxon>
        <taxon>Mucoromycota</taxon>
        <taxon>Mucoromycotina</taxon>
        <taxon>Mucoromycetes</taxon>
        <taxon>Mucorales</taxon>
        <taxon>Phycomycetaceae</taxon>
        <taxon>Phycomyces</taxon>
    </lineage>
</organism>
<evidence type="ECO:0000313" key="2">
    <source>
        <dbReference type="Proteomes" id="UP000077315"/>
    </source>
</evidence>
<dbReference type="VEuPathDB" id="FungiDB:PHYBLDRAFT_72722"/>
<dbReference type="Proteomes" id="UP000077315">
    <property type="component" value="Unassembled WGS sequence"/>
</dbReference>